<comment type="caution">
    <text evidence="3">The sequence shown here is derived from an EMBL/GenBank/DDBJ whole genome shotgun (WGS) entry which is preliminary data.</text>
</comment>
<evidence type="ECO:0000259" key="2">
    <source>
        <dbReference type="PROSITE" id="PS51084"/>
    </source>
</evidence>
<name>A0A0G0LG97_9BACT</name>
<evidence type="ECO:0000313" key="3">
    <source>
        <dbReference type="EMBL" id="KKQ90908.1"/>
    </source>
</evidence>
<dbReference type="PROSITE" id="PS51084">
    <property type="entry name" value="HIT_2"/>
    <property type="match status" value="1"/>
</dbReference>
<protein>
    <submittedName>
        <fullName evidence="3">Histidine triad (HIT) protein</fullName>
    </submittedName>
</protein>
<dbReference type="AlphaFoldDB" id="A0A0G0LG97"/>
<sequence>MSCYACDHPDTNTLNFVTSSDHWNVFLNNEQACLGRMVVVAKRHVPSLGELTQQEQLDFFKLVKILEDSVKTAFGASLSNWSCLMNDAYQEEDPRPHVHWHLRPRYKNNVELNGQTFSDPEFGHHYSRERKFNVDDITVKIIVDKIKSAIIKNSQ</sequence>
<evidence type="ECO:0000256" key="1">
    <source>
        <dbReference type="PROSITE-ProRule" id="PRU00464"/>
    </source>
</evidence>
<feature type="domain" description="HIT" evidence="2">
    <location>
        <begin position="1"/>
        <end position="112"/>
    </location>
</feature>
<proteinExistence type="predicted"/>
<reference evidence="3 4" key="1">
    <citation type="journal article" date="2015" name="Nature">
        <title>rRNA introns, odd ribosomes, and small enigmatic genomes across a large radiation of phyla.</title>
        <authorList>
            <person name="Brown C.T."/>
            <person name="Hug L.A."/>
            <person name="Thomas B.C."/>
            <person name="Sharon I."/>
            <person name="Castelle C.J."/>
            <person name="Singh A."/>
            <person name="Wilkins M.J."/>
            <person name="Williams K.H."/>
            <person name="Banfield J.F."/>
        </authorList>
    </citation>
    <scope>NUCLEOTIDE SEQUENCE [LARGE SCALE GENOMIC DNA]</scope>
</reference>
<accession>A0A0G0LG97</accession>
<gene>
    <name evidence="3" type="ORF">UT14_C0027G0003</name>
</gene>
<dbReference type="EMBL" id="LBVR01000027">
    <property type="protein sequence ID" value="KKQ90908.1"/>
    <property type="molecule type" value="Genomic_DNA"/>
</dbReference>
<dbReference type="InterPro" id="IPR011146">
    <property type="entry name" value="HIT-like"/>
</dbReference>
<evidence type="ECO:0000313" key="4">
    <source>
        <dbReference type="Proteomes" id="UP000033841"/>
    </source>
</evidence>
<dbReference type="InterPro" id="IPR036265">
    <property type="entry name" value="HIT-like_sf"/>
</dbReference>
<dbReference type="Proteomes" id="UP000033841">
    <property type="component" value="Unassembled WGS sequence"/>
</dbReference>
<organism evidence="3 4">
    <name type="scientific">Candidatus Shapirobacteria bacterium GW2011_GWE1_38_92</name>
    <dbReference type="NCBI Taxonomy" id="1618489"/>
    <lineage>
        <taxon>Bacteria</taxon>
        <taxon>Candidatus Shapironibacteriota</taxon>
    </lineage>
</organism>
<dbReference type="GO" id="GO:0003824">
    <property type="term" value="F:catalytic activity"/>
    <property type="evidence" value="ECO:0007669"/>
    <property type="project" value="InterPro"/>
</dbReference>
<dbReference type="Gene3D" id="3.30.428.10">
    <property type="entry name" value="HIT-like"/>
    <property type="match status" value="1"/>
</dbReference>
<feature type="short sequence motif" description="Histidine triad motif" evidence="1">
    <location>
        <begin position="97"/>
        <end position="101"/>
    </location>
</feature>
<dbReference type="SUPFAM" id="SSF54197">
    <property type="entry name" value="HIT-like"/>
    <property type="match status" value="1"/>
</dbReference>
<dbReference type="Pfam" id="PF01230">
    <property type="entry name" value="HIT"/>
    <property type="match status" value="1"/>
</dbReference>